<keyword evidence="4" id="KW-1185">Reference proteome</keyword>
<dbReference type="Pfam" id="PF04023">
    <property type="entry name" value="FeoA"/>
    <property type="match status" value="1"/>
</dbReference>
<accession>A0A4U9R526</accession>
<dbReference type="GO" id="GO:0046914">
    <property type="term" value="F:transition metal ion binding"/>
    <property type="evidence" value="ECO:0007669"/>
    <property type="project" value="InterPro"/>
</dbReference>
<dbReference type="PANTHER" id="PTHR42954">
    <property type="entry name" value="FE(2+) TRANSPORT PROTEIN A"/>
    <property type="match status" value="1"/>
</dbReference>
<evidence type="ECO:0000256" key="1">
    <source>
        <dbReference type="ARBA" id="ARBA00023004"/>
    </source>
</evidence>
<dbReference type="EMBL" id="LR590481">
    <property type="protein sequence ID" value="VTQ86425.1"/>
    <property type="molecule type" value="Genomic_DNA"/>
</dbReference>
<dbReference type="AlphaFoldDB" id="A0A4U9R526"/>
<name>A0A4U9R526_HATHI</name>
<organism evidence="3 4">
    <name type="scientific">Hathewaya histolytica</name>
    <name type="common">Clostridium histolyticum</name>
    <dbReference type="NCBI Taxonomy" id="1498"/>
    <lineage>
        <taxon>Bacteria</taxon>
        <taxon>Bacillati</taxon>
        <taxon>Bacillota</taxon>
        <taxon>Clostridia</taxon>
        <taxon>Eubacteriales</taxon>
        <taxon>Clostridiaceae</taxon>
        <taxon>Hathewaya</taxon>
    </lineage>
</organism>
<keyword evidence="1" id="KW-0408">Iron</keyword>
<feature type="domain" description="Ferrous iron transporter FeoA-like" evidence="2">
    <location>
        <begin position="3"/>
        <end position="74"/>
    </location>
</feature>
<dbReference type="KEGG" id="hhw:NCTC503_00928"/>
<proteinExistence type="predicted"/>
<sequence length="74" mass="8247">MEITLDKGQVGNSYLVSKIREGSKVRRRIMDLGIVKGTKIKVEGMAPFGDPIEISLRGYKLTLRKEEAKDIIVG</sequence>
<gene>
    <name evidence="3" type="primary">feoA</name>
    <name evidence="3" type="ORF">NCTC503_00928</name>
</gene>
<dbReference type="SUPFAM" id="SSF50037">
    <property type="entry name" value="C-terminal domain of transcriptional repressors"/>
    <property type="match status" value="1"/>
</dbReference>
<dbReference type="InterPro" id="IPR007167">
    <property type="entry name" value="Fe-transptr_FeoA-like"/>
</dbReference>
<evidence type="ECO:0000259" key="2">
    <source>
        <dbReference type="SMART" id="SM00899"/>
    </source>
</evidence>
<dbReference type="Proteomes" id="UP000308489">
    <property type="component" value="Chromosome 1"/>
</dbReference>
<protein>
    <submittedName>
        <fullName evidence="3">Ferrous iron transport protein A</fullName>
    </submittedName>
</protein>
<dbReference type="Gene3D" id="2.30.30.90">
    <property type="match status" value="1"/>
</dbReference>
<evidence type="ECO:0000313" key="3">
    <source>
        <dbReference type="EMBL" id="VTQ86425.1"/>
    </source>
</evidence>
<dbReference type="RefSeq" id="WP_138209637.1">
    <property type="nucleotide sequence ID" value="NZ_CBCRUQ010000016.1"/>
</dbReference>
<reference evidence="3 4" key="1">
    <citation type="submission" date="2019-05" db="EMBL/GenBank/DDBJ databases">
        <authorList>
            <consortium name="Pathogen Informatics"/>
        </authorList>
    </citation>
    <scope>NUCLEOTIDE SEQUENCE [LARGE SCALE GENOMIC DNA]</scope>
    <source>
        <strain evidence="3 4">NCTC503</strain>
    </source>
</reference>
<dbReference type="InterPro" id="IPR008988">
    <property type="entry name" value="Transcriptional_repressor_C"/>
</dbReference>
<dbReference type="InterPro" id="IPR038157">
    <property type="entry name" value="FeoA_core_dom"/>
</dbReference>
<evidence type="ECO:0000313" key="4">
    <source>
        <dbReference type="Proteomes" id="UP000308489"/>
    </source>
</evidence>
<dbReference type="SMART" id="SM00899">
    <property type="entry name" value="FeoA"/>
    <property type="match status" value="1"/>
</dbReference>
<dbReference type="OrthoDB" id="9811076at2"/>
<dbReference type="PANTHER" id="PTHR42954:SF2">
    <property type="entry name" value="FE(2+) TRANSPORT PROTEIN A"/>
    <property type="match status" value="1"/>
</dbReference>
<dbReference type="InterPro" id="IPR052713">
    <property type="entry name" value="FeoA"/>
</dbReference>